<name>A0A0E9Q7G0_ANGAN</name>
<proteinExistence type="predicted"/>
<sequence>MNHSIYIALFQCSKCFTVMRGNSPHPPSICTTHLGDARQPFCTRILTVKVWYWFPYAWYAGRYQVYGN</sequence>
<dbReference type="AlphaFoldDB" id="A0A0E9Q7G0"/>
<dbReference type="EMBL" id="GBXM01096110">
    <property type="protein sequence ID" value="JAH12467.1"/>
    <property type="molecule type" value="Transcribed_RNA"/>
</dbReference>
<reference evidence="1" key="1">
    <citation type="submission" date="2014-11" db="EMBL/GenBank/DDBJ databases">
        <authorList>
            <person name="Amaro Gonzalez C."/>
        </authorList>
    </citation>
    <scope>NUCLEOTIDE SEQUENCE</scope>
</reference>
<protein>
    <submittedName>
        <fullName evidence="1">Uncharacterized protein</fullName>
    </submittedName>
</protein>
<reference evidence="1" key="2">
    <citation type="journal article" date="2015" name="Fish Shellfish Immunol.">
        <title>Early steps in the European eel (Anguilla anguilla)-Vibrio vulnificus interaction in the gills: Role of the RtxA13 toxin.</title>
        <authorList>
            <person name="Callol A."/>
            <person name="Pajuelo D."/>
            <person name="Ebbesson L."/>
            <person name="Teles M."/>
            <person name="MacKenzie S."/>
            <person name="Amaro C."/>
        </authorList>
    </citation>
    <scope>NUCLEOTIDE SEQUENCE</scope>
</reference>
<accession>A0A0E9Q7G0</accession>
<organism evidence="1">
    <name type="scientific">Anguilla anguilla</name>
    <name type="common">European freshwater eel</name>
    <name type="synonym">Muraena anguilla</name>
    <dbReference type="NCBI Taxonomy" id="7936"/>
    <lineage>
        <taxon>Eukaryota</taxon>
        <taxon>Metazoa</taxon>
        <taxon>Chordata</taxon>
        <taxon>Craniata</taxon>
        <taxon>Vertebrata</taxon>
        <taxon>Euteleostomi</taxon>
        <taxon>Actinopterygii</taxon>
        <taxon>Neopterygii</taxon>
        <taxon>Teleostei</taxon>
        <taxon>Anguilliformes</taxon>
        <taxon>Anguillidae</taxon>
        <taxon>Anguilla</taxon>
    </lineage>
</organism>
<evidence type="ECO:0000313" key="1">
    <source>
        <dbReference type="EMBL" id="JAH12467.1"/>
    </source>
</evidence>